<organism evidence="2 3">
    <name type="scientific">Meloidogyne hapla</name>
    <name type="common">Root-knot nematode worm</name>
    <dbReference type="NCBI Taxonomy" id="6305"/>
    <lineage>
        <taxon>Eukaryota</taxon>
        <taxon>Metazoa</taxon>
        <taxon>Ecdysozoa</taxon>
        <taxon>Nematoda</taxon>
        <taxon>Chromadorea</taxon>
        <taxon>Rhabditida</taxon>
        <taxon>Tylenchina</taxon>
        <taxon>Tylenchomorpha</taxon>
        <taxon>Tylenchoidea</taxon>
        <taxon>Meloidogynidae</taxon>
        <taxon>Meloidogyninae</taxon>
        <taxon>Meloidogyne</taxon>
    </lineage>
</organism>
<dbReference type="SUPFAM" id="SSF52540">
    <property type="entry name" value="P-loop containing nucleoside triphosphate hydrolases"/>
    <property type="match status" value="1"/>
</dbReference>
<accession>A0A1I8B202</accession>
<keyword evidence="2" id="KW-1185">Reference proteome</keyword>
<sequence>MDLISSEQRHLLSIGRVPMLRKRSVLRHKLLDKLGERIEKFCDNSDSQWFLIFGMPGCGKTHLLNSLLWEKPEISLALFDRVIWLTDRRMDEEGPLNLATVCLLIASLDSPQTCDEKSEEILPKDEVDMMGGETEGLLGTSQSCSIGNKLKTILENIPKKILLILDGVLNSETVRFFDEYKANNCKILATSTSTDLFTSVDYLDIFRLETDELDISELGQLLKKFGFEAIN</sequence>
<dbReference type="Pfam" id="PF00931">
    <property type="entry name" value="NB-ARC"/>
    <property type="match status" value="1"/>
</dbReference>
<proteinExistence type="predicted"/>
<evidence type="ECO:0000313" key="3">
    <source>
        <dbReference type="WBParaSite" id="MhA1_Contig127.frz3.gene25"/>
    </source>
</evidence>
<protein>
    <submittedName>
        <fullName evidence="3">NB-ARC domain-containing protein</fullName>
    </submittedName>
</protein>
<dbReference type="WBParaSite" id="MhA1_Contig127.frz3.gene25">
    <property type="protein sequence ID" value="MhA1_Contig127.frz3.gene25"/>
    <property type="gene ID" value="MhA1_Contig127.frz3.gene25"/>
</dbReference>
<evidence type="ECO:0000259" key="1">
    <source>
        <dbReference type="Pfam" id="PF00931"/>
    </source>
</evidence>
<dbReference type="Gene3D" id="3.40.50.300">
    <property type="entry name" value="P-loop containing nucleotide triphosphate hydrolases"/>
    <property type="match status" value="1"/>
</dbReference>
<name>A0A1I8B202_MELHA</name>
<feature type="domain" description="NB-ARC" evidence="1">
    <location>
        <begin position="37"/>
        <end position="228"/>
    </location>
</feature>
<dbReference type="AlphaFoldDB" id="A0A1I8B202"/>
<evidence type="ECO:0000313" key="2">
    <source>
        <dbReference type="Proteomes" id="UP000095281"/>
    </source>
</evidence>
<dbReference type="InterPro" id="IPR002182">
    <property type="entry name" value="NB-ARC"/>
</dbReference>
<dbReference type="InterPro" id="IPR027417">
    <property type="entry name" value="P-loop_NTPase"/>
</dbReference>
<dbReference type="GO" id="GO:0043531">
    <property type="term" value="F:ADP binding"/>
    <property type="evidence" value="ECO:0007669"/>
    <property type="project" value="InterPro"/>
</dbReference>
<dbReference type="Proteomes" id="UP000095281">
    <property type="component" value="Unplaced"/>
</dbReference>
<reference evidence="3" key="1">
    <citation type="submission" date="2016-11" db="UniProtKB">
        <authorList>
            <consortium name="WormBaseParasite"/>
        </authorList>
    </citation>
    <scope>IDENTIFICATION</scope>
</reference>